<reference evidence="1 2" key="1">
    <citation type="submission" date="2013-11" db="EMBL/GenBank/DDBJ databases">
        <title>The Genome Sequence of Phytophthora parasitica P1976.</title>
        <authorList>
            <consortium name="The Broad Institute Genomics Platform"/>
            <person name="Russ C."/>
            <person name="Tyler B."/>
            <person name="Panabieres F."/>
            <person name="Shan W."/>
            <person name="Tripathy S."/>
            <person name="Grunwald N."/>
            <person name="Machado M."/>
            <person name="Johnson C.S."/>
            <person name="Walker B."/>
            <person name="Young S."/>
            <person name="Zeng Q."/>
            <person name="Gargeya S."/>
            <person name="Fitzgerald M."/>
            <person name="Haas B."/>
            <person name="Abouelleil A."/>
            <person name="Allen A.W."/>
            <person name="Alvarado L."/>
            <person name="Arachchi H.M."/>
            <person name="Berlin A.M."/>
            <person name="Chapman S.B."/>
            <person name="Gainer-Dewar J."/>
            <person name="Goldberg J."/>
            <person name="Griggs A."/>
            <person name="Gujja S."/>
            <person name="Hansen M."/>
            <person name="Howarth C."/>
            <person name="Imamovic A."/>
            <person name="Ireland A."/>
            <person name="Larimer J."/>
            <person name="McCowan C."/>
            <person name="Murphy C."/>
            <person name="Pearson M."/>
            <person name="Poon T.W."/>
            <person name="Priest M."/>
            <person name="Roberts A."/>
            <person name="Saif S."/>
            <person name="Shea T."/>
            <person name="Sisk P."/>
            <person name="Sykes S."/>
            <person name="Wortman J."/>
            <person name="Nusbaum C."/>
            <person name="Birren B."/>
        </authorList>
    </citation>
    <scope>NUCLEOTIDE SEQUENCE [LARGE SCALE GENOMIC DNA]</scope>
    <source>
        <strain evidence="1 2">P1976</strain>
    </source>
</reference>
<evidence type="ECO:0000313" key="2">
    <source>
        <dbReference type="Proteomes" id="UP000028582"/>
    </source>
</evidence>
<name>A0A081B5H7_PHYNI</name>
<gene>
    <name evidence="1" type="ORF">F444_00065</name>
</gene>
<protein>
    <submittedName>
        <fullName evidence="1">Uncharacterized protein</fullName>
    </submittedName>
</protein>
<comment type="caution">
    <text evidence="1">The sequence shown here is derived from an EMBL/GenBank/DDBJ whole genome shotgun (WGS) entry which is preliminary data.</text>
</comment>
<sequence>MNMSLPHQLALSLERAELQPAVPSVALATTHTDTLCVAPTPDD</sequence>
<dbReference type="AlphaFoldDB" id="A0A081B5H7"/>
<organism evidence="1 2">
    <name type="scientific">Phytophthora nicotianae P1976</name>
    <dbReference type="NCBI Taxonomy" id="1317066"/>
    <lineage>
        <taxon>Eukaryota</taxon>
        <taxon>Sar</taxon>
        <taxon>Stramenopiles</taxon>
        <taxon>Oomycota</taxon>
        <taxon>Peronosporomycetes</taxon>
        <taxon>Peronosporales</taxon>
        <taxon>Peronosporaceae</taxon>
        <taxon>Phytophthora</taxon>
    </lineage>
</organism>
<dbReference type="Proteomes" id="UP000028582">
    <property type="component" value="Unassembled WGS sequence"/>
</dbReference>
<proteinExistence type="predicted"/>
<dbReference type="EMBL" id="ANJA01000027">
    <property type="protein sequence ID" value="ETO86388.1"/>
    <property type="molecule type" value="Genomic_DNA"/>
</dbReference>
<accession>A0A081B5H7</accession>
<evidence type="ECO:0000313" key="1">
    <source>
        <dbReference type="EMBL" id="ETO86388.1"/>
    </source>
</evidence>